<dbReference type="AlphaFoldDB" id="A0A1C6R7G9"/>
<protein>
    <submittedName>
        <fullName evidence="1">Uncharacterized protein</fullName>
    </submittedName>
</protein>
<reference evidence="1 2" key="1">
    <citation type="submission" date="2016-06" db="EMBL/GenBank/DDBJ databases">
        <authorList>
            <person name="Kjaerup R.B."/>
            <person name="Dalgaard T.S."/>
            <person name="Juul-Madsen H.R."/>
        </authorList>
    </citation>
    <scope>NUCLEOTIDE SEQUENCE [LARGE SCALE GENOMIC DNA]</scope>
    <source>
        <strain evidence="1 2">DSM 43818</strain>
    </source>
</reference>
<evidence type="ECO:0000313" key="2">
    <source>
        <dbReference type="Proteomes" id="UP000199699"/>
    </source>
</evidence>
<dbReference type="RefSeq" id="WP_091074714.1">
    <property type="nucleotide sequence ID" value="NZ_FMHT01000002.1"/>
</dbReference>
<gene>
    <name evidence="1" type="ORF">GA0070616_0091</name>
</gene>
<name>A0A1C6R7G9_9ACTN</name>
<proteinExistence type="predicted"/>
<organism evidence="1 2">
    <name type="scientific">Micromonospora nigra</name>
    <dbReference type="NCBI Taxonomy" id="145857"/>
    <lineage>
        <taxon>Bacteria</taxon>
        <taxon>Bacillati</taxon>
        <taxon>Actinomycetota</taxon>
        <taxon>Actinomycetes</taxon>
        <taxon>Micromonosporales</taxon>
        <taxon>Micromonosporaceae</taxon>
        <taxon>Micromonospora</taxon>
    </lineage>
</organism>
<evidence type="ECO:0000313" key="1">
    <source>
        <dbReference type="EMBL" id="SCL12991.1"/>
    </source>
</evidence>
<sequence length="209" mass="22521">MITATVGVVRAGLHKYLDSWRSGEAVDVVYLGLYGTNEAVLAPLAVWNGLIQRLAREMDKQAAAGVRERLDHVAGPQPTTILELARLTGVAELPVQVLQKRGMPRGSADLAAWTPALSDMKALGEYGEATAAAALRHIGDIVLDRAPYQPSAAGDGIRITVIDVDGFHGVVITYRPAPQGRRPHGRRGLTNRPVVELLAVDVMRWHNEG</sequence>
<dbReference type="EMBL" id="FMHT01000002">
    <property type="protein sequence ID" value="SCL12991.1"/>
    <property type="molecule type" value="Genomic_DNA"/>
</dbReference>
<dbReference type="OrthoDB" id="2108927at201174"/>
<keyword evidence="2" id="KW-1185">Reference proteome</keyword>
<dbReference type="Proteomes" id="UP000199699">
    <property type="component" value="Unassembled WGS sequence"/>
</dbReference>
<accession>A0A1C6R7G9</accession>